<accession>A0ACB6RCT1</accession>
<gene>
    <name evidence="1" type="ORF">BDR25DRAFT_348959</name>
</gene>
<name>A0ACB6RCT1_9PLEO</name>
<protein>
    <submittedName>
        <fullName evidence="1">Uncharacterized protein</fullName>
    </submittedName>
</protein>
<evidence type="ECO:0000313" key="1">
    <source>
        <dbReference type="EMBL" id="KAF2477069.1"/>
    </source>
</evidence>
<organism evidence="1 2">
    <name type="scientific">Lindgomyces ingoldianus</name>
    <dbReference type="NCBI Taxonomy" id="673940"/>
    <lineage>
        <taxon>Eukaryota</taxon>
        <taxon>Fungi</taxon>
        <taxon>Dikarya</taxon>
        <taxon>Ascomycota</taxon>
        <taxon>Pezizomycotina</taxon>
        <taxon>Dothideomycetes</taxon>
        <taxon>Pleosporomycetidae</taxon>
        <taxon>Pleosporales</taxon>
        <taxon>Lindgomycetaceae</taxon>
        <taxon>Lindgomyces</taxon>
    </lineage>
</organism>
<dbReference type="Proteomes" id="UP000799755">
    <property type="component" value="Unassembled WGS sequence"/>
</dbReference>
<reference evidence="1" key="1">
    <citation type="journal article" date="2020" name="Stud. Mycol.">
        <title>101 Dothideomycetes genomes: a test case for predicting lifestyles and emergence of pathogens.</title>
        <authorList>
            <person name="Haridas S."/>
            <person name="Albert R."/>
            <person name="Binder M."/>
            <person name="Bloem J."/>
            <person name="Labutti K."/>
            <person name="Salamov A."/>
            <person name="Andreopoulos B."/>
            <person name="Baker S."/>
            <person name="Barry K."/>
            <person name="Bills G."/>
            <person name="Bluhm B."/>
            <person name="Cannon C."/>
            <person name="Castanera R."/>
            <person name="Culley D."/>
            <person name="Daum C."/>
            <person name="Ezra D."/>
            <person name="Gonzalez J."/>
            <person name="Henrissat B."/>
            <person name="Kuo A."/>
            <person name="Liang C."/>
            <person name="Lipzen A."/>
            <person name="Lutzoni F."/>
            <person name="Magnuson J."/>
            <person name="Mondo S."/>
            <person name="Nolan M."/>
            <person name="Ohm R."/>
            <person name="Pangilinan J."/>
            <person name="Park H.-J."/>
            <person name="Ramirez L."/>
            <person name="Alfaro M."/>
            <person name="Sun H."/>
            <person name="Tritt A."/>
            <person name="Yoshinaga Y."/>
            <person name="Zwiers L.-H."/>
            <person name="Turgeon B."/>
            <person name="Goodwin S."/>
            <person name="Spatafora J."/>
            <person name="Crous P."/>
            <person name="Grigoriev I."/>
        </authorList>
    </citation>
    <scope>NUCLEOTIDE SEQUENCE</scope>
    <source>
        <strain evidence="1">ATCC 200398</strain>
    </source>
</reference>
<proteinExistence type="predicted"/>
<evidence type="ECO:0000313" key="2">
    <source>
        <dbReference type="Proteomes" id="UP000799755"/>
    </source>
</evidence>
<dbReference type="EMBL" id="MU003493">
    <property type="protein sequence ID" value="KAF2477069.1"/>
    <property type="molecule type" value="Genomic_DNA"/>
</dbReference>
<sequence length="194" mass="22265">MLILTTDIVIADEFYPPSKVITIVIHNAEIPRVRRGLYLDPFQRQENDIVIPEVSLAWKSRPKLAGFTSDLRRVNVDLPGTKQEMWVIDNREVKGEERGRDRKASFPIDVENPLLRMIRWFEDAGKSRGGIKGFRWFWLMAFQHSTHALLTLKLSVSFLPKCPLNAAGCIHVYSVNSFPGKADDLILLEIYCLQ</sequence>
<comment type="caution">
    <text evidence="1">The sequence shown here is derived from an EMBL/GenBank/DDBJ whole genome shotgun (WGS) entry which is preliminary data.</text>
</comment>
<keyword evidence="2" id="KW-1185">Reference proteome</keyword>